<comment type="caution">
    <text evidence="1">The sequence shown here is derived from an EMBL/GenBank/DDBJ whole genome shotgun (WGS) entry which is preliminary data.</text>
</comment>
<name>A0ABR6NW79_9DEIO</name>
<evidence type="ECO:0000313" key="1">
    <source>
        <dbReference type="EMBL" id="MBB6018305.1"/>
    </source>
</evidence>
<proteinExistence type="predicted"/>
<evidence type="ECO:0008006" key="3">
    <source>
        <dbReference type="Google" id="ProtNLM"/>
    </source>
</evidence>
<gene>
    <name evidence="1" type="ORF">HNQ04_003583</name>
</gene>
<evidence type="ECO:0000313" key="2">
    <source>
        <dbReference type="Proteomes" id="UP000629870"/>
    </source>
</evidence>
<reference evidence="1 2" key="1">
    <citation type="submission" date="2020-08" db="EMBL/GenBank/DDBJ databases">
        <title>Genomic Encyclopedia of Type Strains, Phase IV (KMG-IV): sequencing the most valuable type-strain genomes for metagenomic binning, comparative biology and taxonomic classification.</title>
        <authorList>
            <person name="Goeker M."/>
        </authorList>
    </citation>
    <scope>NUCLEOTIDE SEQUENCE [LARGE SCALE GENOMIC DNA]</scope>
    <source>
        <strain evidence="1 2">DSM 12027</strain>
    </source>
</reference>
<keyword evidence="2" id="KW-1185">Reference proteome</keyword>
<sequence length="44" mass="4916">METAWREMDIDQIESRDGQSIAVRVIGNGDKDGACRCPRLPEVP</sequence>
<dbReference type="EMBL" id="JACHEW010000027">
    <property type="protein sequence ID" value="MBB6018305.1"/>
    <property type="molecule type" value="Genomic_DNA"/>
</dbReference>
<organism evidence="1 2">
    <name type="scientific">Deinococcus radiopugnans ATCC 19172</name>
    <dbReference type="NCBI Taxonomy" id="585398"/>
    <lineage>
        <taxon>Bacteria</taxon>
        <taxon>Thermotogati</taxon>
        <taxon>Deinococcota</taxon>
        <taxon>Deinococci</taxon>
        <taxon>Deinococcales</taxon>
        <taxon>Deinococcaceae</taxon>
        <taxon>Deinococcus</taxon>
    </lineage>
</organism>
<dbReference type="Proteomes" id="UP000629870">
    <property type="component" value="Unassembled WGS sequence"/>
</dbReference>
<protein>
    <recommendedName>
        <fullName evidence="3">Transposase</fullName>
    </recommendedName>
</protein>
<accession>A0ABR6NW79</accession>